<comment type="caution">
    <text evidence="3">The sequence shown here is derived from an EMBL/GenBank/DDBJ whole genome shotgun (WGS) entry which is preliminary data.</text>
</comment>
<feature type="transmembrane region" description="Helical" evidence="2">
    <location>
        <begin position="6"/>
        <end position="21"/>
    </location>
</feature>
<feature type="compositionally biased region" description="Basic and acidic residues" evidence="1">
    <location>
        <begin position="467"/>
        <end position="481"/>
    </location>
</feature>
<sequence length="494" mass="55157">MGLYAIPVALLLGGLIILVELKRKKQRGPVDFLTLVNAIYFMSFAVSPIFLMTYDVETMSKWTWLTKEPRDSAVYFYAALIALFAYVGVLLGYGWAQKLPIKNRDHIPFGRPALSFAISDKQLLICGLIIGAIGTASFGIYTMTIGGPSKLFELAIVLRGGGNIFESKWMFLKNVSPFMLVASYFFYALMKQSSRPDIKRLAAVLFAVMFALSMALLFHKAGRMGLLSYLITFPIANMLFTGKIKLRTVVFGGLFFVFITLFGKQVFNYFMYPDGLTQRMGTVSEDTGGVFAMILAEFGFPFATLVNVMTSYPAAEPFRWFQDVAVGWMYILPDRLVGDIIELPATVSQVNTEQFGASGTVPVDLLSFGYLSMGLAGVAIAALVFGIMLAFMDRLFKDTSRMACIIFRVAWMNFFAFRVMYSDPEMFFAASFSLAAGTVMLLGSAWLTNKKQVKEYDWTHERQGESAELDHRAADRRRRNDAVPNGDSLKPRTV</sequence>
<gene>
    <name evidence="3" type="ORF">DNH61_13380</name>
</gene>
<feature type="transmembrane region" description="Helical" evidence="2">
    <location>
        <begin position="249"/>
        <end position="272"/>
    </location>
</feature>
<accession>A0A2W1L5U9</accession>
<keyword evidence="2" id="KW-0812">Transmembrane</keyword>
<dbReference type="Proteomes" id="UP000249522">
    <property type="component" value="Unassembled WGS sequence"/>
</dbReference>
<organism evidence="3 4">
    <name type="scientific">Paenibacillus sambharensis</name>
    <dbReference type="NCBI Taxonomy" id="1803190"/>
    <lineage>
        <taxon>Bacteria</taxon>
        <taxon>Bacillati</taxon>
        <taxon>Bacillota</taxon>
        <taxon>Bacilli</taxon>
        <taxon>Bacillales</taxon>
        <taxon>Paenibacillaceae</taxon>
        <taxon>Paenibacillus</taxon>
    </lineage>
</organism>
<feature type="transmembrane region" description="Helical" evidence="2">
    <location>
        <begin position="33"/>
        <end position="54"/>
    </location>
</feature>
<feature type="transmembrane region" description="Helical" evidence="2">
    <location>
        <begin position="74"/>
        <end position="96"/>
    </location>
</feature>
<evidence type="ECO:0000256" key="2">
    <source>
        <dbReference type="SAM" id="Phobius"/>
    </source>
</evidence>
<evidence type="ECO:0000313" key="4">
    <source>
        <dbReference type="Proteomes" id="UP000249522"/>
    </source>
</evidence>
<keyword evidence="2" id="KW-0472">Membrane</keyword>
<feature type="transmembrane region" description="Helical" evidence="2">
    <location>
        <begin position="368"/>
        <end position="391"/>
    </location>
</feature>
<dbReference type="AlphaFoldDB" id="A0A2W1L5U9"/>
<protein>
    <recommendedName>
        <fullName evidence="5">Oligosaccharide repeat unit polymerase</fullName>
    </recommendedName>
</protein>
<feature type="region of interest" description="Disordered" evidence="1">
    <location>
        <begin position="467"/>
        <end position="494"/>
    </location>
</feature>
<dbReference type="OrthoDB" id="2508654at2"/>
<proteinExistence type="predicted"/>
<reference evidence="3 4" key="1">
    <citation type="submission" date="2018-06" db="EMBL/GenBank/DDBJ databases">
        <title>Paenibacillus imtechensis sp. nov.</title>
        <authorList>
            <person name="Pinnaka A.K."/>
            <person name="Singh H."/>
            <person name="Kaur M."/>
        </authorList>
    </citation>
    <scope>NUCLEOTIDE SEQUENCE [LARGE SCALE GENOMIC DNA]</scope>
    <source>
        <strain evidence="3 4">SMB1</strain>
    </source>
</reference>
<feature type="transmembrane region" description="Helical" evidence="2">
    <location>
        <begin position="403"/>
        <end position="421"/>
    </location>
</feature>
<evidence type="ECO:0000313" key="3">
    <source>
        <dbReference type="EMBL" id="PZD95518.1"/>
    </source>
</evidence>
<feature type="transmembrane region" description="Helical" evidence="2">
    <location>
        <begin position="169"/>
        <end position="189"/>
    </location>
</feature>
<keyword evidence="2" id="KW-1133">Transmembrane helix</keyword>
<feature type="transmembrane region" description="Helical" evidence="2">
    <location>
        <begin position="427"/>
        <end position="447"/>
    </location>
</feature>
<dbReference type="RefSeq" id="WP_111147148.1">
    <property type="nucleotide sequence ID" value="NZ_QKRB01000044.1"/>
</dbReference>
<name>A0A2W1L5U9_9BACL</name>
<feature type="transmembrane region" description="Helical" evidence="2">
    <location>
        <begin position="201"/>
        <end position="218"/>
    </location>
</feature>
<dbReference type="EMBL" id="QKRB01000044">
    <property type="protein sequence ID" value="PZD95518.1"/>
    <property type="molecule type" value="Genomic_DNA"/>
</dbReference>
<keyword evidence="4" id="KW-1185">Reference proteome</keyword>
<evidence type="ECO:0008006" key="5">
    <source>
        <dbReference type="Google" id="ProtNLM"/>
    </source>
</evidence>
<feature type="transmembrane region" description="Helical" evidence="2">
    <location>
        <begin position="123"/>
        <end position="144"/>
    </location>
</feature>
<evidence type="ECO:0000256" key="1">
    <source>
        <dbReference type="SAM" id="MobiDB-lite"/>
    </source>
</evidence>